<evidence type="ECO:0000259" key="15">
    <source>
        <dbReference type="PROSITE" id="PS50174"/>
    </source>
</evidence>
<evidence type="ECO:0000256" key="10">
    <source>
        <dbReference type="ARBA" id="ARBA00023242"/>
    </source>
</evidence>
<dbReference type="SUPFAM" id="SSF63748">
    <property type="entry name" value="Tudor/PWWP/MBT"/>
    <property type="match status" value="1"/>
</dbReference>
<protein>
    <recommendedName>
        <fullName evidence="2">Zinc finger CCCH-type with G patch domain-containing protein</fullName>
    </recommendedName>
</protein>
<keyword evidence="10" id="KW-0539">Nucleus</keyword>
<keyword evidence="12" id="KW-0175">Coiled coil</keyword>
<dbReference type="PROSITE" id="PS50103">
    <property type="entry name" value="ZF_C3H1"/>
    <property type="match status" value="1"/>
</dbReference>
<name>A0A7J7JD85_BUGNE</name>
<feature type="domain" description="C3H1-type" evidence="14">
    <location>
        <begin position="158"/>
        <end position="185"/>
    </location>
</feature>
<feature type="coiled-coil region" evidence="12">
    <location>
        <begin position="3"/>
        <end position="30"/>
    </location>
</feature>
<sequence>MDANTLKDTLKTYEDQLRQVNQALEASGNNSDELLELKDNLVEVIALTNDSLQSLSETRTQSQPIRSKDGDEDDEYAAFQAALADDVTHSSDLAAATAADNEEVETVLSSNLDDLIGTCIRAPHSQSWGEYQYCNAAIIGFIADTEQVRVMFCQPTHISMKICPHYMRGQCRFGDEECKLSHGHLVDIDDLQEFIEADCSELSVGDTCLAKFSEDELWYRATLVDTHGEEFLEVMFNDYGEATHAVEKCDVIPTNSQSDSSSSDEESIPGNDGTTTENVDELPNYLWKPSDSEKLADWESHTRGVGSKLMALMGYKPGEGLGKDSQGRVEPVPILKLPPGKSLDRIMELKRRTGNKDMFDVLKKKEKHKLKAASGSRAKSADLFTYLNKSLGHGRKVDMTSYRKQTTPGKSAPSVISKHQLSKKSDKSINIQVMKTEEELSRVEKEIISIKQRLEINVSRRDAGGVKHLTEKLTKAERYLETLTKSYRELHRHKGQREGRKKLSIF</sequence>
<feature type="coiled-coil region" evidence="12">
    <location>
        <begin position="433"/>
        <end position="486"/>
    </location>
</feature>
<evidence type="ECO:0000256" key="8">
    <source>
        <dbReference type="ARBA" id="ARBA00023125"/>
    </source>
</evidence>
<evidence type="ECO:0000256" key="12">
    <source>
        <dbReference type="SAM" id="Coils"/>
    </source>
</evidence>
<evidence type="ECO:0000256" key="2">
    <source>
        <dbReference type="ARBA" id="ARBA00022414"/>
    </source>
</evidence>
<dbReference type="CDD" id="cd20384">
    <property type="entry name" value="Tudor_ZGPAT"/>
    <property type="match status" value="1"/>
</dbReference>
<dbReference type="PANTHER" id="PTHR46297">
    <property type="entry name" value="ZINC FINGER CCCH-TYPE WITH G PATCH DOMAIN-CONTAINING PROTEIN"/>
    <property type="match status" value="1"/>
</dbReference>
<gene>
    <name evidence="17" type="ORF">EB796_017454</name>
</gene>
<dbReference type="InterPro" id="IPR002999">
    <property type="entry name" value="Tudor"/>
</dbReference>
<dbReference type="EMBL" id="VXIV02002601">
    <property type="protein sequence ID" value="KAF6024239.1"/>
    <property type="molecule type" value="Genomic_DNA"/>
</dbReference>
<keyword evidence="8" id="KW-0238">DNA-binding</keyword>
<evidence type="ECO:0000256" key="7">
    <source>
        <dbReference type="ARBA" id="ARBA00023015"/>
    </source>
</evidence>
<dbReference type="GO" id="GO:0001227">
    <property type="term" value="F:DNA-binding transcription repressor activity, RNA polymerase II-specific"/>
    <property type="evidence" value="ECO:0007669"/>
    <property type="project" value="TreeGrafter"/>
</dbReference>
<accession>A0A7J7JD85</accession>
<evidence type="ECO:0000256" key="13">
    <source>
        <dbReference type="SAM" id="MobiDB-lite"/>
    </source>
</evidence>
<feature type="domain" description="G-patch" evidence="15">
    <location>
        <begin position="302"/>
        <end position="332"/>
    </location>
</feature>
<dbReference type="Gene3D" id="2.30.30.140">
    <property type="match status" value="1"/>
</dbReference>
<dbReference type="PANTHER" id="PTHR46297:SF1">
    <property type="entry name" value="ZINC FINGER CCCH-TYPE WITH G PATCH DOMAIN-CONTAINING PROTEIN"/>
    <property type="match status" value="1"/>
</dbReference>
<comment type="caution">
    <text evidence="17">The sequence shown here is derived from an EMBL/GenBank/DDBJ whole genome shotgun (WGS) entry which is preliminary data.</text>
</comment>
<dbReference type="SMART" id="SM00443">
    <property type="entry name" value="G_patch"/>
    <property type="match status" value="1"/>
</dbReference>
<keyword evidence="3" id="KW-0678">Repressor</keyword>
<dbReference type="Gene3D" id="2.30.30.1190">
    <property type="match status" value="1"/>
</dbReference>
<dbReference type="SMART" id="SM00333">
    <property type="entry name" value="TUDOR"/>
    <property type="match status" value="1"/>
</dbReference>
<dbReference type="GO" id="GO:0005634">
    <property type="term" value="C:nucleus"/>
    <property type="evidence" value="ECO:0007669"/>
    <property type="project" value="UniProtKB-SubCell"/>
</dbReference>
<dbReference type="SMART" id="SM00356">
    <property type="entry name" value="ZnF_C3H1"/>
    <property type="match status" value="1"/>
</dbReference>
<dbReference type="Proteomes" id="UP000593567">
    <property type="component" value="Unassembled WGS sequence"/>
</dbReference>
<evidence type="ECO:0000256" key="1">
    <source>
        <dbReference type="ARBA" id="ARBA00004123"/>
    </source>
</evidence>
<dbReference type="InterPro" id="IPR000467">
    <property type="entry name" value="G_patch_dom"/>
</dbReference>
<dbReference type="InterPro" id="IPR041367">
    <property type="entry name" value="Znf-CCCH_4"/>
</dbReference>
<evidence type="ECO:0000313" key="17">
    <source>
        <dbReference type="EMBL" id="KAF6024239.1"/>
    </source>
</evidence>
<keyword evidence="7" id="KW-0805">Transcription regulation</keyword>
<organism evidence="17 18">
    <name type="scientific">Bugula neritina</name>
    <name type="common">Brown bryozoan</name>
    <name type="synonym">Sertularia neritina</name>
    <dbReference type="NCBI Taxonomy" id="10212"/>
    <lineage>
        <taxon>Eukaryota</taxon>
        <taxon>Metazoa</taxon>
        <taxon>Spiralia</taxon>
        <taxon>Lophotrochozoa</taxon>
        <taxon>Bryozoa</taxon>
        <taxon>Gymnolaemata</taxon>
        <taxon>Cheilostomatida</taxon>
        <taxon>Flustrina</taxon>
        <taxon>Buguloidea</taxon>
        <taxon>Bugulidae</taxon>
        <taxon>Bugula</taxon>
    </lineage>
</organism>
<evidence type="ECO:0000256" key="4">
    <source>
        <dbReference type="ARBA" id="ARBA00022723"/>
    </source>
</evidence>
<evidence type="ECO:0000256" key="6">
    <source>
        <dbReference type="ARBA" id="ARBA00022833"/>
    </source>
</evidence>
<dbReference type="GO" id="GO:0000978">
    <property type="term" value="F:RNA polymerase II cis-regulatory region sequence-specific DNA binding"/>
    <property type="evidence" value="ECO:0007669"/>
    <property type="project" value="TreeGrafter"/>
</dbReference>
<keyword evidence="6 11" id="KW-0862">Zinc</keyword>
<dbReference type="PROSITE" id="PS50174">
    <property type="entry name" value="G_PATCH"/>
    <property type="match status" value="1"/>
</dbReference>
<feature type="region of interest" description="Disordered" evidence="13">
    <location>
        <begin position="253"/>
        <end position="286"/>
    </location>
</feature>
<evidence type="ECO:0000256" key="3">
    <source>
        <dbReference type="ARBA" id="ARBA00022491"/>
    </source>
</evidence>
<feature type="domain" description="Tudor" evidence="16">
    <location>
        <begin position="201"/>
        <end position="260"/>
    </location>
</feature>
<dbReference type="AlphaFoldDB" id="A0A7J7JD85"/>
<dbReference type="InterPro" id="IPR000571">
    <property type="entry name" value="Znf_CCCH"/>
</dbReference>
<evidence type="ECO:0000313" key="18">
    <source>
        <dbReference type="Proteomes" id="UP000593567"/>
    </source>
</evidence>
<dbReference type="PROSITE" id="PS50304">
    <property type="entry name" value="TUDOR"/>
    <property type="match status" value="1"/>
</dbReference>
<dbReference type="Pfam" id="PF01585">
    <property type="entry name" value="G-patch"/>
    <property type="match status" value="1"/>
</dbReference>
<dbReference type="OrthoDB" id="5842926at2759"/>
<dbReference type="GO" id="GO:0008270">
    <property type="term" value="F:zinc ion binding"/>
    <property type="evidence" value="ECO:0007669"/>
    <property type="project" value="UniProtKB-KW"/>
</dbReference>
<evidence type="ECO:0000256" key="5">
    <source>
        <dbReference type="ARBA" id="ARBA00022771"/>
    </source>
</evidence>
<keyword evidence="4 11" id="KW-0479">Metal-binding</keyword>
<evidence type="ECO:0000259" key="16">
    <source>
        <dbReference type="PROSITE" id="PS50304"/>
    </source>
</evidence>
<comment type="subcellular location">
    <subcellularLocation>
        <location evidence="1">Nucleus</location>
    </subcellularLocation>
</comment>
<reference evidence="17" key="1">
    <citation type="submission" date="2020-06" db="EMBL/GenBank/DDBJ databases">
        <title>Draft genome of Bugula neritina, a colonial animal packing powerful symbionts and potential medicines.</title>
        <authorList>
            <person name="Rayko M."/>
        </authorList>
    </citation>
    <scope>NUCLEOTIDE SEQUENCE [LARGE SCALE GENOMIC DNA]</scope>
    <source>
        <strain evidence="17">Kwan_BN1</strain>
    </source>
</reference>
<evidence type="ECO:0000256" key="9">
    <source>
        <dbReference type="ARBA" id="ARBA00023163"/>
    </source>
</evidence>
<feature type="zinc finger region" description="C3H1-type" evidence="11">
    <location>
        <begin position="158"/>
        <end position="185"/>
    </location>
</feature>
<keyword evidence="5 11" id="KW-0863">Zinc-finger</keyword>
<proteinExistence type="predicted"/>
<evidence type="ECO:0000259" key="14">
    <source>
        <dbReference type="PROSITE" id="PS50103"/>
    </source>
</evidence>
<evidence type="ECO:0000256" key="11">
    <source>
        <dbReference type="PROSITE-ProRule" id="PRU00723"/>
    </source>
</evidence>
<keyword evidence="9" id="KW-0804">Transcription</keyword>
<dbReference type="Pfam" id="PF00567">
    <property type="entry name" value="TUDOR"/>
    <property type="match status" value="1"/>
</dbReference>
<dbReference type="Pfam" id="PF18044">
    <property type="entry name" value="zf-CCCH_4"/>
    <property type="match status" value="1"/>
</dbReference>
<keyword evidence="18" id="KW-1185">Reference proteome</keyword>